<dbReference type="VEuPathDB" id="TrichDB:TVAG_490190"/>
<name>A2F0V6_TRIV3</name>
<dbReference type="Proteomes" id="UP000001542">
    <property type="component" value="Unassembled WGS sequence"/>
</dbReference>
<gene>
    <name evidence="1" type="ORF">TVAG_490190</name>
</gene>
<evidence type="ECO:0000313" key="2">
    <source>
        <dbReference type="Proteomes" id="UP000001542"/>
    </source>
</evidence>
<dbReference type="AlphaFoldDB" id="A2F0V6"/>
<protein>
    <submittedName>
        <fullName evidence="1">Uncharacterized protein</fullName>
    </submittedName>
</protein>
<dbReference type="KEGG" id="tva:4759255"/>
<dbReference type="EMBL" id="DS113567">
    <property type="protein sequence ID" value="EAY01431.1"/>
    <property type="molecule type" value="Genomic_DNA"/>
</dbReference>
<dbReference type="SMR" id="A2F0V6"/>
<keyword evidence="2" id="KW-1185">Reference proteome</keyword>
<dbReference type="RefSeq" id="XP_001314135.1">
    <property type="nucleotide sequence ID" value="XM_001314124.1"/>
</dbReference>
<accession>A2F0V6</accession>
<sequence>MLPPLPQFLTIKALMLIHRHFYLQDKLYRLRCKSYKNSITKMDELIDILIEVSKKQKFQFTFSKTNIQWNLLADNDHAIRISAKDSFTVSEISMQSQLYENFTIEEGLVELVRQMIQSTDRSLSTFPDSELQEEFDHIFNNPRFIFSQEFQELCDASKLSSPKHFVTKTINLMNRVLKHLQLRTHDEVFIFSIAFFRVVFAKTFPSNPSFFKNINETQFRNIDSKLTLQNIGAPLNLLPDAQPTDHPRVTAQKIPEILEAAKILSAASFMTSPLDVLLVIHNTLLLLKKYAAAVSDADTSSAFESIFGLFMLTLAVSDLPSPQDTFAFAIDFTPATGLSGVLEYDKATATAAKIQTDALIIQYS</sequence>
<evidence type="ECO:0000313" key="1">
    <source>
        <dbReference type="EMBL" id="EAY01431.1"/>
    </source>
</evidence>
<dbReference type="VEuPathDB" id="TrichDB:TVAGG3_0532890"/>
<dbReference type="InParanoid" id="A2F0V6"/>
<proteinExistence type="predicted"/>
<reference evidence="1" key="1">
    <citation type="submission" date="2006-10" db="EMBL/GenBank/DDBJ databases">
        <authorList>
            <person name="Amadeo P."/>
            <person name="Zhao Q."/>
            <person name="Wortman J."/>
            <person name="Fraser-Liggett C."/>
            <person name="Carlton J."/>
        </authorList>
    </citation>
    <scope>NUCLEOTIDE SEQUENCE</scope>
    <source>
        <strain evidence="1">G3</strain>
    </source>
</reference>
<organism evidence="1 2">
    <name type="scientific">Trichomonas vaginalis (strain ATCC PRA-98 / G3)</name>
    <dbReference type="NCBI Taxonomy" id="412133"/>
    <lineage>
        <taxon>Eukaryota</taxon>
        <taxon>Metamonada</taxon>
        <taxon>Parabasalia</taxon>
        <taxon>Trichomonadida</taxon>
        <taxon>Trichomonadidae</taxon>
        <taxon>Trichomonas</taxon>
    </lineage>
</organism>
<reference evidence="1" key="2">
    <citation type="journal article" date="2007" name="Science">
        <title>Draft genome sequence of the sexually transmitted pathogen Trichomonas vaginalis.</title>
        <authorList>
            <person name="Carlton J.M."/>
            <person name="Hirt R.P."/>
            <person name="Silva J.C."/>
            <person name="Delcher A.L."/>
            <person name="Schatz M."/>
            <person name="Zhao Q."/>
            <person name="Wortman J.R."/>
            <person name="Bidwell S.L."/>
            <person name="Alsmark U.C.M."/>
            <person name="Besteiro S."/>
            <person name="Sicheritz-Ponten T."/>
            <person name="Noel C.J."/>
            <person name="Dacks J.B."/>
            <person name="Foster P.G."/>
            <person name="Simillion C."/>
            <person name="Van de Peer Y."/>
            <person name="Miranda-Saavedra D."/>
            <person name="Barton G.J."/>
            <person name="Westrop G.D."/>
            <person name="Mueller S."/>
            <person name="Dessi D."/>
            <person name="Fiori P.L."/>
            <person name="Ren Q."/>
            <person name="Paulsen I."/>
            <person name="Zhang H."/>
            <person name="Bastida-Corcuera F.D."/>
            <person name="Simoes-Barbosa A."/>
            <person name="Brown M.T."/>
            <person name="Hayes R.D."/>
            <person name="Mukherjee M."/>
            <person name="Okumura C.Y."/>
            <person name="Schneider R."/>
            <person name="Smith A.J."/>
            <person name="Vanacova S."/>
            <person name="Villalvazo M."/>
            <person name="Haas B.J."/>
            <person name="Pertea M."/>
            <person name="Feldblyum T.V."/>
            <person name="Utterback T.R."/>
            <person name="Shu C.L."/>
            <person name="Osoegawa K."/>
            <person name="de Jong P.J."/>
            <person name="Hrdy I."/>
            <person name="Horvathova L."/>
            <person name="Zubacova Z."/>
            <person name="Dolezal P."/>
            <person name="Malik S.B."/>
            <person name="Logsdon J.M. Jr."/>
            <person name="Henze K."/>
            <person name="Gupta A."/>
            <person name="Wang C.C."/>
            <person name="Dunne R.L."/>
            <person name="Upcroft J.A."/>
            <person name="Upcroft P."/>
            <person name="White O."/>
            <person name="Salzberg S.L."/>
            <person name="Tang P."/>
            <person name="Chiu C.-H."/>
            <person name="Lee Y.-S."/>
            <person name="Embley T.M."/>
            <person name="Coombs G.H."/>
            <person name="Mottram J.C."/>
            <person name="Tachezy J."/>
            <person name="Fraser-Liggett C.M."/>
            <person name="Johnson P.J."/>
        </authorList>
    </citation>
    <scope>NUCLEOTIDE SEQUENCE [LARGE SCALE GENOMIC DNA]</scope>
    <source>
        <strain evidence="1">G3</strain>
    </source>
</reference>